<keyword evidence="1" id="KW-1133">Transmembrane helix</keyword>
<dbReference type="AlphaFoldDB" id="A0A1H2CCD3"/>
<reference evidence="2 3" key="1">
    <citation type="submission" date="2016-10" db="EMBL/GenBank/DDBJ databases">
        <authorList>
            <person name="de Groot N.N."/>
        </authorList>
    </citation>
    <scope>NUCLEOTIDE SEQUENCE [LARGE SCALE GENOMIC DNA]</scope>
    <source>
        <strain evidence="2 3">MP1X4</strain>
    </source>
</reference>
<name>A0A1H2CCD3_MUCMA</name>
<protein>
    <submittedName>
        <fullName evidence="2">Uncharacterized protein</fullName>
    </submittedName>
</protein>
<gene>
    <name evidence="2" type="ORF">SAMN05216490_4853</name>
</gene>
<sequence>MDGATLGLLIMYLVFAGIGILVSALIMRAIFSIPTIVKLLTQIEINTRNKQQ</sequence>
<keyword evidence="1" id="KW-0812">Transmembrane</keyword>
<keyword evidence="3" id="KW-1185">Reference proteome</keyword>
<feature type="transmembrane region" description="Helical" evidence="1">
    <location>
        <begin position="6"/>
        <end position="31"/>
    </location>
</feature>
<evidence type="ECO:0000256" key="1">
    <source>
        <dbReference type="SAM" id="Phobius"/>
    </source>
</evidence>
<keyword evidence="1" id="KW-0472">Membrane</keyword>
<dbReference type="Proteomes" id="UP000199679">
    <property type="component" value="Chromosome I"/>
</dbReference>
<dbReference type="EMBL" id="LT629740">
    <property type="protein sequence ID" value="SDT67984.1"/>
    <property type="molecule type" value="Genomic_DNA"/>
</dbReference>
<organism evidence="2 3">
    <name type="scientific">Mucilaginibacter mallensis</name>
    <dbReference type="NCBI Taxonomy" id="652787"/>
    <lineage>
        <taxon>Bacteria</taxon>
        <taxon>Pseudomonadati</taxon>
        <taxon>Bacteroidota</taxon>
        <taxon>Sphingobacteriia</taxon>
        <taxon>Sphingobacteriales</taxon>
        <taxon>Sphingobacteriaceae</taxon>
        <taxon>Mucilaginibacter</taxon>
    </lineage>
</organism>
<evidence type="ECO:0000313" key="3">
    <source>
        <dbReference type="Proteomes" id="UP000199679"/>
    </source>
</evidence>
<evidence type="ECO:0000313" key="2">
    <source>
        <dbReference type="EMBL" id="SDT67984.1"/>
    </source>
</evidence>
<dbReference type="STRING" id="652787.SAMN05216490_4853"/>
<accession>A0A1H2CCD3</accession>
<proteinExistence type="predicted"/>